<sequence>MARFTTVPGLFPPPRYSHAAVVEAGERLVFTAGAVPLDADGNLVGPGDVATQTRQVLGNLATQLEAAGSGLDRVIASTVYVAATTTEALSTAWEEVRASALSTGPHTSTLVGVTVLGYPGQLVEITATGVVREDPVDSAPHGAARREERGGL</sequence>
<evidence type="ECO:0000313" key="3">
    <source>
        <dbReference type="EMBL" id="QST83823.1"/>
    </source>
</evidence>
<dbReference type="AlphaFoldDB" id="A0A8A1UTB7"/>
<dbReference type="InterPro" id="IPR006175">
    <property type="entry name" value="YjgF/YER057c/UK114"/>
</dbReference>
<dbReference type="InterPro" id="IPR035959">
    <property type="entry name" value="RutC-like_sf"/>
</dbReference>
<organism evidence="3 4">
    <name type="scientific">Streptomyces rimosus subsp. rimosus (strain ATCC 10970 / DSM 40260 / JCM 4667 / NRRL 2234)</name>
    <dbReference type="NCBI Taxonomy" id="1265868"/>
    <lineage>
        <taxon>Bacteria</taxon>
        <taxon>Bacillati</taxon>
        <taxon>Actinomycetota</taxon>
        <taxon>Actinomycetes</taxon>
        <taxon>Kitasatosporales</taxon>
        <taxon>Streptomycetaceae</taxon>
        <taxon>Streptomyces</taxon>
    </lineage>
</organism>
<dbReference type="GO" id="GO:0005829">
    <property type="term" value="C:cytosol"/>
    <property type="evidence" value="ECO:0007669"/>
    <property type="project" value="TreeGrafter"/>
</dbReference>
<reference evidence="3" key="1">
    <citation type="submission" date="2012-12" db="EMBL/GenBank/DDBJ databases">
        <authorList>
            <person name="Pethick F.E."/>
            <person name="MacFadyen A.C."/>
            <person name="Tang Z."/>
            <person name="Sangal V."/>
            <person name="Tze-Tze L."/>
            <person name="Chu J."/>
            <person name="Guo M."/>
            <person name="Kirby R."/>
            <person name="Hoskisson P.A."/>
            <person name="Herron P.R."/>
            <person name="Hunter I.S."/>
        </authorList>
    </citation>
    <scope>NUCLEOTIDE SEQUENCE</scope>
    <source>
        <strain evidence="3">ATCC 10970</strain>
    </source>
</reference>
<dbReference type="Proteomes" id="UP000011074">
    <property type="component" value="Chromosome"/>
</dbReference>
<evidence type="ECO:0000256" key="2">
    <source>
        <dbReference type="SAM" id="MobiDB-lite"/>
    </source>
</evidence>
<dbReference type="RefSeq" id="WP_043979291.1">
    <property type="nucleotide sequence ID" value="NZ_CP048261.1"/>
</dbReference>
<proteinExistence type="inferred from homology"/>
<dbReference type="SUPFAM" id="SSF55298">
    <property type="entry name" value="YjgF-like"/>
    <property type="match status" value="1"/>
</dbReference>
<dbReference type="Gene3D" id="3.30.1330.40">
    <property type="entry name" value="RutC-like"/>
    <property type="match status" value="1"/>
</dbReference>
<dbReference type="GeneID" id="66858274"/>
<dbReference type="PANTHER" id="PTHR11803:SF58">
    <property type="entry name" value="PROTEIN HMF1-RELATED"/>
    <property type="match status" value="1"/>
</dbReference>
<reference evidence="3" key="2">
    <citation type="submission" date="2020-01" db="EMBL/GenBank/DDBJ databases">
        <authorList>
            <person name="Algora L."/>
            <person name="Schniete J.K."/>
            <person name="MacFadyen A."/>
            <person name="Hoskisson P.A."/>
            <person name="Hunter I.S."/>
            <person name="Herron P.R."/>
        </authorList>
    </citation>
    <scope>NUCLEOTIDE SEQUENCE</scope>
    <source>
        <strain evidence="3">ATCC 10970</strain>
    </source>
</reference>
<evidence type="ECO:0000313" key="4">
    <source>
        <dbReference type="Proteomes" id="UP000011074"/>
    </source>
</evidence>
<comment type="similarity">
    <text evidence="1">Belongs to the RutC family.</text>
</comment>
<dbReference type="Pfam" id="PF01042">
    <property type="entry name" value="Ribonuc_L-PSP"/>
    <property type="match status" value="1"/>
</dbReference>
<feature type="region of interest" description="Disordered" evidence="2">
    <location>
        <begin position="133"/>
        <end position="152"/>
    </location>
</feature>
<protein>
    <submittedName>
        <fullName evidence="3">RidA family protein</fullName>
    </submittedName>
</protein>
<name>A0A8A1UTB7_STRR1</name>
<dbReference type="GO" id="GO:0019239">
    <property type="term" value="F:deaminase activity"/>
    <property type="evidence" value="ECO:0007669"/>
    <property type="project" value="TreeGrafter"/>
</dbReference>
<dbReference type="PANTHER" id="PTHR11803">
    <property type="entry name" value="2-IMINOBUTANOATE/2-IMINOPROPANOATE DEAMINASE RIDA"/>
    <property type="match status" value="1"/>
</dbReference>
<gene>
    <name evidence="3" type="ORF">SRIM_029875</name>
</gene>
<dbReference type="EMBL" id="CP048261">
    <property type="protein sequence ID" value="QST83823.1"/>
    <property type="molecule type" value="Genomic_DNA"/>
</dbReference>
<dbReference type="CDD" id="cd00448">
    <property type="entry name" value="YjgF_YER057c_UK114_family"/>
    <property type="match status" value="1"/>
</dbReference>
<reference evidence="3" key="3">
    <citation type="journal article" date="2021" name="bioRxiv">
        <title>Bilateral symmetry of linear streptomycete chromosomes.</title>
        <authorList>
            <person name="Algora-Gallardo L."/>
            <person name="Schniete J.K."/>
            <person name="Mark D.R."/>
            <person name="Hunter I.S."/>
            <person name="Herron P.R."/>
        </authorList>
    </citation>
    <scope>NUCLEOTIDE SEQUENCE</scope>
    <source>
        <strain evidence="3">ATCC 10970</strain>
    </source>
</reference>
<accession>A0A8A1UTB7</accession>
<evidence type="ECO:0000256" key="1">
    <source>
        <dbReference type="ARBA" id="ARBA00010552"/>
    </source>
</evidence>